<comment type="caution">
    <text evidence="3">The sequence shown here is derived from an EMBL/GenBank/DDBJ whole genome shotgun (WGS) entry which is preliminary data.</text>
</comment>
<dbReference type="InterPro" id="IPR005545">
    <property type="entry name" value="YCII"/>
</dbReference>
<dbReference type="GeneID" id="34014054"/>
<evidence type="ECO:0000313" key="3">
    <source>
        <dbReference type="EMBL" id="MDX2334512.1"/>
    </source>
</evidence>
<evidence type="ECO:0000256" key="1">
    <source>
        <dbReference type="ARBA" id="ARBA00007689"/>
    </source>
</evidence>
<dbReference type="InterPro" id="IPR011008">
    <property type="entry name" value="Dimeric_a/b-barrel"/>
</dbReference>
<dbReference type="SUPFAM" id="SSF54909">
    <property type="entry name" value="Dimeric alpha+beta barrel"/>
    <property type="match status" value="1"/>
</dbReference>
<accession>A0ABU4KNC1</accession>
<comment type="similarity">
    <text evidence="1">Belongs to the YciI family.</text>
</comment>
<organism evidence="3 4">
    <name type="scientific">Brevundimonas vesicularis</name>
    <name type="common">Pseudomonas vesicularis</name>
    <dbReference type="NCBI Taxonomy" id="41276"/>
    <lineage>
        <taxon>Bacteria</taxon>
        <taxon>Pseudomonadati</taxon>
        <taxon>Pseudomonadota</taxon>
        <taxon>Alphaproteobacteria</taxon>
        <taxon>Caulobacterales</taxon>
        <taxon>Caulobacteraceae</taxon>
        <taxon>Brevundimonas</taxon>
    </lineage>
</organism>
<gene>
    <name evidence="3" type="ORF">NJD11_06115</name>
</gene>
<dbReference type="PANTHER" id="PTHR37828">
    <property type="entry name" value="GSR2449 PROTEIN"/>
    <property type="match status" value="1"/>
</dbReference>
<sequence length="107" mass="11516">MISDASIPPEAAMFIVTITYTQPIEAIEARTVEHRAWLDQHVASGLIIAAGPMVPRTGGILVVRSGGTKQELETLLKDDPFQVHGLADYTVTEFKAGKLNPALAEFA</sequence>
<reference evidence="3 4" key="1">
    <citation type="journal article" date="2023" name="FEMS Microbes">
        <title>Whole genomes of deep-sea sponge-associated bacteria exhibit high novel natural product potential.</title>
        <authorList>
            <person name="Hesketh-Best P.J."/>
            <person name="January G.G."/>
            <person name="Koch M.J."/>
            <person name="Warburton P.J."/>
            <person name="Howell K.L."/>
            <person name="Upton M."/>
        </authorList>
    </citation>
    <scope>NUCLEOTIDE SEQUENCE [LARGE SCALE GENOMIC DNA]</scope>
    <source>
        <strain evidence="3 4">PC206-O</strain>
    </source>
</reference>
<dbReference type="Proteomes" id="UP001272940">
    <property type="component" value="Unassembled WGS sequence"/>
</dbReference>
<dbReference type="PANTHER" id="PTHR37828:SF1">
    <property type="entry name" value="YCII-RELATED DOMAIN-CONTAINING PROTEIN"/>
    <property type="match status" value="1"/>
</dbReference>
<feature type="domain" description="YCII-related" evidence="2">
    <location>
        <begin position="13"/>
        <end position="95"/>
    </location>
</feature>
<dbReference type="RefSeq" id="WP_233156372.1">
    <property type="nucleotide sequence ID" value="NZ_CP022048.2"/>
</dbReference>
<protein>
    <submittedName>
        <fullName evidence="3">YciI family protein</fullName>
    </submittedName>
</protein>
<name>A0ABU4KNC1_BREVE</name>
<dbReference type="Pfam" id="PF03795">
    <property type="entry name" value="YCII"/>
    <property type="match status" value="1"/>
</dbReference>
<dbReference type="Gene3D" id="3.30.70.1060">
    <property type="entry name" value="Dimeric alpha+beta barrel"/>
    <property type="match status" value="1"/>
</dbReference>
<proteinExistence type="inferred from homology"/>
<evidence type="ECO:0000259" key="2">
    <source>
        <dbReference type="Pfam" id="PF03795"/>
    </source>
</evidence>
<dbReference type="EMBL" id="JAMYEC010000003">
    <property type="protein sequence ID" value="MDX2334512.1"/>
    <property type="molecule type" value="Genomic_DNA"/>
</dbReference>
<evidence type="ECO:0000313" key="4">
    <source>
        <dbReference type="Proteomes" id="UP001272940"/>
    </source>
</evidence>
<keyword evidence="4" id="KW-1185">Reference proteome</keyword>